<evidence type="ECO:0000313" key="1">
    <source>
        <dbReference type="EMBL" id="EZH75074.1"/>
    </source>
</evidence>
<evidence type="ECO:0000313" key="2">
    <source>
        <dbReference type="Proteomes" id="UP000023541"/>
    </source>
</evidence>
<proteinExistence type="predicted"/>
<accession>A0A023BYS4</accession>
<dbReference type="AlphaFoldDB" id="A0A023BYS4"/>
<evidence type="ECO:0008006" key="3">
    <source>
        <dbReference type="Google" id="ProtNLM"/>
    </source>
</evidence>
<comment type="caution">
    <text evidence="1">The sequence shown here is derived from an EMBL/GenBank/DDBJ whole genome shotgun (WGS) entry which is preliminary data.</text>
</comment>
<dbReference type="Proteomes" id="UP000023541">
    <property type="component" value="Unassembled WGS sequence"/>
</dbReference>
<dbReference type="RefSeq" id="WP_051575646.1">
    <property type="nucleotide sequence ID" value="NZ_AQRA01000002.1"/>
</dbReference>
<dbReference type="PROSITE" id="PS51257">
    <property type="entry name" value="PROKAR_LIPOPROTEIN"/>
    <property type="match status" value="1"/>
</dbReference>
<dbReference type="OrthoDB" id="713689at2"/>
<name>A0A023BYS4_9FLAO</name>
<organism evidence="1 2">
    <name type="scientific">Aquimarina atlantica</name>
    <dbReference type="NCBI Taxonomy" id="1317122"/>
    <lineage>
        <taxon>Bacteria</taxon>
        <taxon>Pseudomonadati</taxon>
        <taxon>Bacteroidota</taxon>
        <taxon>Flavobacteriia</taxon>
        <taxon>Flavobacteriales</taxon>
        <taxon>Flavobacteriaceae</taxon>
        <taxon>Aquimarina</taxon>
    </lineage>
</organism>
<reference evidence="1 2" key="1">
    <citation type="submission" date="2014-04" db="EMBL/GenBank/DDBJ databases">
        <title>Aquimarina sp. 22II-S11-z7 Genome Sequencing.</title>
        <authorList>
            <person name="Lai Q."/>
        </authorList>
    </citation>
    <scope>NUCLEOTIDE SEQUENCE [LARGE SCALE GENOMIC DNA]</scope>
    <source>
        <strain evidence="1 2">22II-S11-z7</strain>
    </source>
</reference>
<dbReference type="eggNOG" id="ENOG5030EVG">
    <property type="taxonomic scope" value="Bacteria"/>
</dbReference>
<keyword evidence="2" id="KW-1185">Reference proteome</keyword>
<dbReference type="EMBL" id="AQRA01000002">
    <property type="protein sequence ID" value="EZH75074.1"/>
    <property type="molecule type" value="Genomic_DNA"/>
</dbReference>
<protein>
    <recommendedName>
        <fullName evidence="3">Type 1 periplasmic binding fold superfamily protein</fullName>
    </recommendedName>
</protein>
<sequence length="199" mass="21022">MNTRKLLSTLIVGGILFASCSNDDDNPVPVNEEELITKMTVSLVNGANTITLVVSDEDGADGPKEPVITVSGNLSANTTYNGSVELLNESETPVESINEEIEAEADEHQFFYEASSALNITTAYTDKESDYKKEDGTSFTTTNPVGLTFTVTTTDAGTGTFTVTLRHQPNKAADGVAAGNIANAGGDTDITQSFNITVQ</sequence>
<dbReference type="STRING" id="1317122.ATO12_10130"/>
<gene>
    <name evidence="1" type="ORF">ATO12_10130</name>
</gene>